<keyword evidence="3" id="KW-0963">Cytoplasm</keyword>
<evidence type="ECO:0000256" key="1">
    <source>
        <dbReference type="ARBA" id="ARBA00004123"/>
    </source>
</evidence>
<dbReference type="EMBL" id="JAGKQM010000019">
    <property type="protein sequence ID" value="KAH0860834.1"/>
    <property type="molecule type" value="Genomic_DNA"/>
</dbReference>
<keyword evidence="5" id="KW-0611">Plant defense</keyword>
<feature type="signal peptide" evidence="9">
    <location>
        <begin position="1"/>
        <end position="21"/>
    </location>
</feature>
<dbReference type="PRINTS" id="PR01217">
    <property type="entry name" value="PRICHEXTENSN"/>
</dbReference>
<keyword evidence="8" id="KW-0812">Transmembrane</keyword>
<dbReference type="PANTHER" id="PTHR46898:SF3">
    <property type="entry name" value="FUNGAL LIPASE-LIKE DOMAIN-CONTAINING PROTEIN"/>
    <property type="match status" value="1"/>
</dbReference>
<dbReference type="InterPro" id="IPR029058">
    <property type="entry name" value="AB_hydrolase_fold"/>
</dbReference>
<comment type="caution">
    <text evidence="12">The sequence shown here is derived from an EMBL/GenBank/DDBJ whole genome shotgun (WGS) entry which is preliminary data.</text>
</comment>
<evidence type="ECO:0000313" key="13">
    <source>
        <dbReference type="Proteomes" id="UP000824890"/>
    </source>
</evidence>
<feature type="domain" description="EDS1 EP" evidence="11">
    <location>
        <begin position="1000"/>
        <end position="1068"/>
    </location>
</feature>
<evidence type="ECO:0000256" key="8">
    <source>
        <dbReference type="SAM" id="Phobius"/>
    </source>
</evidence>
<feature type="domain" description="Fungal lipase-type" evidence="10">
    <location>
        <begin position="319"/>
        <end position="406"/>
    </location>
</feature>
<evidence type="ECO:0000259" key="11">
    <source>
        <dbReference type="Pfam" id="PF18117"/>
    </source>
</evidence>
<keyword evidence="13" id="KW-1185">Reference proteome</keyword>
<dbReference type="PANTHER" id="PTHR46898">
    <property type="entry name" value="SENESCENCE-ASSOCIATED CARBOXYLESTERASE 101"/>
    <property type="match status" value="1"/>
</dbReference>
<protein>
    <recommendedName>
        <fullName evidence="14">Senescence-associated carboxylesterase 101</fullName>
    </recommendedName>
</protein>
<accession>A0ABQ7XZD4</accession>
<feature type="compositionally biased region" description="Pro residues" evidence="7">
    <location>
        <begin position="53"/>
        <end position="64"/>
    </location>
</feature>
<dbReference type="Pfam" id="PF01764">
    <property type="entry name" value="Lipase_3"/>
    <property type="match status" value="2"/>
</dbReference>
<feature type="transmembrane region" description="Helical" evidence="8">
    <location>
        <begin position="738"/>
        <end position="755"/>
    </location>
</feature>
<sequence>MALSLLSVFIFLQVFRNIVFAASNEESKISVPPSPSYKPSPPLVKPSTLPTTPIKPPTTTPPVKSPATPVTPTKPPVKSYPPQVKPPTSPLVKPPTYKPPTPTVKPPTKPPVQPPTYKPPTPLVKPPSIPPVKPPTAPVKPTPTTPVTTPPPVKPPVNPIPSPPVNAPPVKPPTPPAKPPTPPPVRTRIDCVSLCGTRCGQHSRQNVCTRACVTCCYRCKCVPPGTYGFELGKLVLSSGLLHSSWNKISELRASRAHQVQTPGLGIKIFQETKYTVVVFVAPPINLSCPLNSASTILSGTQDQNPFHFLCSEKISFSLHTPAFQLFVSAYNNNLLHLKSKLLHLLESKEHVIITGAALGGSVASLFTLWLLETVEPTLKRPLCITFGSPLIGDAKLQEILENSLRNSCFLHVAYASQTPINTDFKPFGTFLICFDSECISIDDPEAVMELLGGTNTDQVVGLIDYGKVLDRLDQTVMEDSRLMIDDIISRMDERAEKKKLRYDQLKKLNDIKISMIYIEWYKKKSKMEKTGYYDRFKTHLASSVSPFDIDIEKRKREVNDYWRSLVDEVEKKPQSEKSLLKTRSLFSGNNYRRMVEPLDIAEYYHNGGREYRASGRSRHYVMLEKWFKEEKIEPVRCVKRDLSDLLTFDSCFWSEVEEALMVSKCLKTQDGEREVLLRKVVRFEEYVWEMIRKREVSPEIFLEKSSFMKWWKEYKEIIKGFHSSHFTKFMNDRMYESYADIISKVIILAVLAFWAKYNNKGSYCWFITSFSLCTLTNSLVVGVSLAKAMYGQAEVALVVKSSSISEMHESIHQPKDSALEFTLDRLLESKKPVIITGAALGGSLASLFTLWLLEKVEPKLKRPLCITFGSPFIGDAKLQQILENSVRNSCFLHVADSRQAPTTEGLEPFGTHLICNASGCVCIDDPKAVMGLLLGGGTDLQGWRDYGGVLKSLDRSSMADARLMIGDVIIKGMKKRAEKKKNQRFDQLKKLDEVKISMAYMEWYKKKSKKGKIVYYDQFKNQPAFVYEIRRKGNDYWETMVQEVEKMPQDEASYLKKRCLLSGNNYRREGNSKETLRGKETDLSELLTFDSCFWSEVEEALIAINELKTQPDEGLFGKLVKFEEYVWEMIRKREVSPEIFLERSSFMTWWKEYNDIKGTRYGFSSSPEFTQFMNTGKYKSYNVNIEAPHHRQLSDAGRATVRRRRPPHTCSFVLLLLSSLFTLLFLLFLSLGLDWSARGVTPTGVLASDSMSTIYVNAHSFAALDLASELFYGAQSPLNHKPSLLDLRSGSEPLSENLRRLLSITFVHGLAAGMVGGGWTYINESSALHFKTDTTSILDARVPLLSRQPKLKTRCRFSSSIPTALCLTLTCLTNLPEPSCSLQTKIASHDGSELSPQILAAVHNNESILSLSFSDFIDQRLDFGSGKSLWLQHGNVGSESICLDSLPALLESIEKLILMFVDVKVKRSVSPNLYHSCLHTIVLGAHHTCFMSSCFTLSMSVRPACVCGIQHLAWRHKLKHPRVIDSEVHTFLLGAIFGIVPNVSSVTHHQRPIPTTASTTSILLLLCWNLSQLEDCSPLAFSTLRKASQTSSCKGHERFFSTFFRFAGVTTSIKVFLHEQDPCLGCIANDHCRFPYRLIPCVMVRLVRIEVVERSTSRYTVTIFVEEFKGRCNLSRGFFVRGTFDHSFNLLSSLSKLVSLSLYCLVLNVFIRIAHPVFDVAFIFVAG</sequence>
<evidence type="ECO:0000256" key="6">
    <source>
        <dbReference type="ARBA" id="ARBA00023242"/>
    </source>
</evidence>
<feature type="domain" description="EDS1 EP" evidence="11">
    <location>
        <begin position="518"/>
        <end position="728"/>
    </location>
</feature>
<keyword evidence="9" id="KW-0732">Signal</keyword>
<feature type="transmembrane region" description="Helical" evidence="8">
    <location>
        <begin position="1212"/>
        <end position="1233"/>
    </location>
</feature>
<name>A0ABQ7XZD4_BRANA</name>
<dbReference type="Pfam" id="PF02704">
    <property type="entry name" value="GASA"/>
    <property type="match status" value="1"/>
</dbReference>
<feature type="domain" description="EDS1 EP" evidence="11">
    <location>
        <begin position="1078"/>
        <end position="1162"/>
    </location>
</feature>
<dbReference type="Proteomes" id="UP000824890">
    <property type="component" value="Unassembled WGS sequence"/>
</dbReference>
<keyword evidence="6" id="KW-0539">Nucleus</keyword>
<dbReference type="InterPro" id="IPR003854">
    <property type="entry name" value="GASA"/>
</dbReference>
<dbReference type="InterPro" id="IPR044603">
    <property type="entry name" value="SAG101-like"/>
</dbReference>
<evidence type="ECO:0000256" key="4">
    <source>
        <dbReference type="ARBA" id="ARBA00022801"/>
    </source>
</evidence>
<reference evidence="12 13" key="1">
    <citation type="submission" date="2021-05" db="EMBL/GenBank/DDBJ databases">
        <title>Genome Assembly of Synthetic Allotetraploid Brassica napus Reveals Homoeologous Exchanges between Subgenomes.</title>
        <authorList>
            <person name="Davis J.T."/>
        </authorList>
    </citation>
    <scope>NUCLEOTIDE SEQUENCE [LARGE SCALE GENOMIC DNA]</scope>
    <source>
        <strain evidence="13">cv. Da-Ae</strain>
        <tissue evidence="12">Seedling</tissue>
    </source>
</reference>
<dbReference type="Pfam" id="PF18117">
    <property type="entry name" value="EDS1_EP"/>
    <property type="match status" value="3"/>
</dbReference>
<evidence type="ECO:0000256" key="9">
    <source>
        <dbReference type="SAM" id="SignalP"/>
    </source>
</evidence>
<dbReference type="InterPro" id="IPR041266">
    <property type="entry name" value="EDS1_EP"/>
</dbReference>
<evidence type="ECO:0000259" key="10">
    <source>
        <dbReference type="Pfam" id="PF01764"/>
    </source>
</evidence>
<evidence type="ECO:0008006" key="14">
    <source>
        <dbReference type="Google" id="ProtNLM"/>
    </source>
</evidence>
<dbReference type="Gene3D" id="3.40.50.1820">
    <property type="entry name" value="alpha/beta hydrolase"/>
    <property type="match status" value="2"/>
</dbReference>
<proteinExistence type="predicted"/>
<organism evidence="12 13">
    <name type="scientific">Brassica napus</name>
    <name type="common">Rape</name>
    <dbReference type="NCBI Taxonomy" id="3708"/>
    <lineage>
        <taxon>Eukaryota</taxon>
        <taxon>Viridiplantae</taxon>
        <taxon>Streptophyta</taxon>
        <taxon>Embryophyta</taxon>
        <taxon>Tracheophyta</taxon>
        <taxon>Spermatophyta</taxon>
        <taxon>Magnoliopsida</taxon>
        <taxon>eudicotyledons</taxon>
        <taxon>Gunneridae</taxon>
        <taxon>Pentapetalae</taxon>
        <taxon>rosids</taxon>
        <taxon>malvids</taxon>
        <taxon>Brassicales</taxon>
        <taxon>Brassicaceae</taxon>
        <taxon>Brassiceae</taxon>
        <taxon>Brassica</taxon>
    </lineage>
</organism>
<dbReference type="InterPro" id="IPR002921">
    <property type="entry name" value="Fungal_lipase-type"/>
</dbReference>
<evidence type="ECO:0000256" key="3">
    <source>
        <dbReference type="ARBA" id="ARBA00022490"/>
    </source>
</evidence>
<feature type="chain" id="PRO_5045278092" description="Senescence-associated carboxylesterase 101" evidence="9">
    <location>
        <begin position="22"/>
        <end position="1727"/>
    </location>
</feature>
<evidence type="ECO:0000256" key="7">
    <source>
        <dbReference type="SAM" id="MobiDB-lite"/>
    </source>
</evidence>
<dbReference type="SUPFAM" id="SSF53474">
    <property type="entry name" value="alpha/beta-Hydrolases"/>
    <property type="match status" value="2"/>
</dbReference>
<evidence type="ECO:0000313" key="12">
    <source>
        <dbReference type="EMBL" id="KAH0860834.1"/>
    </source>
</evidence>
<feature type="compositionally biased region" description="Pro residues" evidence="7">
    <location>
        <begin position="32"/>
        <end position="44"/>
    </location>
</feature>
<keyword evidence="8" id="KW-0472">Membrane</keyword>
<feature type="compositionally biased region" description="Pro residues" evidence="7">
    <location>
        <begin position="72"/>
        <end position="183"/>
    </location>
</feature>
<keyword evidence="8" id="KW-1133">Transmembrane helix</keyword>
<feature type="domain" description="Fungal lipase-type" evidence="10">
    <location>
        <begin position="818"/>
        <end position="889"/>
    </location>
</feature>
<feature type="region of interest" description="Disordered" evidence="7">
    <location>
        <begin position="26"/>
        <end position="183"/>
    </location>
</feature>
<gene>
    <name evidence="12" type="ORF">HID58_089095</name>
</gene>
<feature type="transmembrane region" description="Helical" evidence="8">
    <location>
        <begin position="833"/>
        <end position="853"/>
    </location>
</feature>
<keyword evidence="4" id="KW-0378">Hydrolase</keyword>
<evidence type="ECO:0000256" key="2">
    <source>
        <dbReference type="ARBA" id="ARBA00004496"/>
    </source>
</evidence>
<evidence type="ECO:0000256" key="5">
    <source>
        <dbReference type="ARBA" id="ARBA00022821"/>
    </source>
</evidence>
<comment type="subcellular location">
    <subcellularLocation>
        <location evidence="2">Cytoplasm</location>
    </subcellularLocation>
    <subcellularLocation>
        <location evidence="1">Nucleus</location>
    </subcellularLocation>
</comment>